<dbReference type="HOGENOM" id="CLU_2956454_0_0_6"/>
<reference evidence="1 2" key="1">
    <citation type="journal article" date="2013" name="Genome Announc.">
        <title>Complete Genome Sequence of Glaciecola psychrophila Strain 170T.</title>
        <authorList>
            <person name="Yin J."/>
            <person name="Chen J."/>
            <person name="Liu G."/>
            <person name="Yu Y."/>
            <person name="Song L."/>
            <person name="Wang X."/>
            <person name="Qu X."/>
        </authorList>
    </citation>
    <scope>NUCLEOTIDE SEQUENCE [LARGE SCALE GENOMIC DNA]</scope>
    <source>
        <strain evidence="1 2">170</strain>
    </source>
</reference>
<keyword evidence="2" id="KW-1185">Reference proteome</keyword>
<dbReference type="AlphaFoldDB" id="K6ZV12"/>
<evidence type="ECO:0000313" key="2">
    <source>
        <dbReference type="Proteomes" id="UP000011864"/>
    </source>
</evidence>
<gene>
    <name evidence="1" type="ORF">C427_1507</name>
</gene>
<dbReference type="STRING" id="1129794.C427_1507"/>
<proteinExistence type="predicted"/>
<dbReference type="EMBL" id="CP003837">
    <property type="protein sequence ID" value="AGH43616.1"/>
    <property type="molecule type" value="Genomic_DNA"/>
</dbReference>
<protein>
    <submittedName>
        <fullName evidence="1">ISCps6, transposase</fullName>
    </submittedName>
</protein>
<evidence type="ECO:0000313" key="1">
    <source>
        <dbReference type="EMBL" id="AGH43616.1"/>
    </source>
</evidence>
<organism evidence="1 2">
    <name type="scientific">Paraglaciecola psychrophila 170</name>
    <dbReference type="NCBI Taxonomy" id="1129794"/>
    <lineage>
        <taxon>Bacteria</taxon>
        <taxon>Pseudomonadati</taxon>
        <taxon>Pseudomonadota</taxon>
        <taxon>Gammaproteobacteria</taxon>
        <taxon>Alteromonadales</taxon>
        <taxon>Alteromonadaceae</taxon>
        <taxon>Paraglaciecola</taxon>
    </lineage>
</organism>
<dbReference type="PATRIC" id="fig|1129794.4.peg.1494"/>
<dbReference type="eggNOG" id="COG3666">
    <property type="taxonomic scope" value="Bacteria"/>
</dbReference>
<dbReference type="KEGG" id="gps:C427_1507"/>
<sequence>MLDDFVTEDNSVRVEVILIDNLELKICEFKRVITKSKDRSGYHPAILLKLTIYDYLNRI</sequence>
<accession>K6ZV12</accession>
<dbReference type="Proteomes" id="UP000011864">
    <property type="component" value="Chromosome"/>
</dbReference>
<name>K6ZV12_9ALTE</name>